<dbReference type="SMART" id="SM00409">
    <property type="entry name" value="IG"/>
    <property type="match status" value="3"/>
</dbReference>
<evidence type="ECO:0000256" key="5">
    <source>
        <dbReference type="ARBA" id="ARBA00022989"/>
    </source>
</evidence>
<dbReference type="InterPro" id="IPR013106">
    <property type="entry name" value="Ig_V-set"/>
</dbReference>
<dbReference type="InterPro" id="IPR003598">
    <property type="entry name" value="Ig_sub2"/>
</dbReference>
<dbReference type="SMART" id="SM00408">
    <property type="entry name" value="IGc2"/>
    <property type="match status" value="1"/>
</dbReference>
<reference evidence="11" key="2">
    <citation type="submission" date="2025-08" db="UniProtKB">
        <authorList>
            <consortium name="Ensembl"/>
        </authorList>
    </citation>
    <scope>IDENTIFICATION</scope>
</reference>
<accession>A0A8C5V5M4</accession>
<dbReference type="PANTHER" id="PTHR12035:SF138">
    <property type="entry name" value="SIALIC ACID-BINDING IG-LIKE LECTIN 9"/>
    <property type="match status" value="1"/>
</dbReference>
<evidence type="ECO:0000259" key="10">
    <source>
        <dbReference type="PROSITE" id="PS50835"/>
    </source>
</evidence>
<dbReference type="GO" id="GO:0030246">
    <property type="term" value="F:carbohydrate binding"/>
    <property type="evidence" value="ECO:0007669"/>
    <property type="project" value="UniProtKB-KW"/>
</dbReference>
<comment type="similarity">
    <text evidence="7">Belongs to the immunoglobulin superfamily. SIGLEC (sialic acid binding Ig-like lectin) family.</text>
</comment>
<evidence type="ECO:0000256" key="7">
    <source>
        <dbReference type="ARBA" id="ARBA00038361"/>
    </source>
</evidence>
<evidence type="ECO:0000256" key="3">
    <source>
        <dbReference type="ARBA" id="ARBA00022734"/>
    </source>
</evidence>
<dbReference type="GO" id="GO:0007155">
    <property type="term" value="P:cell adhesion"/>
    <property type="evidence" value="ECO:0007669"/>
    <property type="project" value="UniProtKB-KW"/>
</dbReference>
<dbReference type="CDD" id="cd05712">
    <property type="entry name" value="IgV_CD33"/>
    <property type="match status" value="1"/>
</dbReference>
<evidence type="ECO:0000256" key="8">
    <source>
        <dbReference type="SAM" id="Phobius"/>
    </source>
</evidence>
<gene>
    <name evidence="11" type="primary">LOC105882846</name>
</gene>
<dbReference type="InterPro" id="IPR036179">
    <property type="entry name" value="Ig-like_dom_sf"/>
</dbReference>
<feature type="chain" id="PRO_5046926911" description="Ig-like domain-containing protein" evidence="9">
    <location>
        <begin position="16"/>
        <end position="396"/>
    </location>
</feature>
<feature type="transmembrane region" description="Helical" evidence="8">
    <location>
        <begin position="347"/>
        <end position="369"/>
    </location>
</feature>
<dbReference type="Gene3D" id="2.60.40.10">
    <property type="entry name" value="Immunoglobulins"/>
    <property type="match status" value="3"/>
</dbReference>
<dbReference type="GO" id="GO:0033691">
    <property type="term" value="F:sialic acid binding"/>
    <property type="evidence" value="ECO:0007669"/>
    <property type="project" value="TreeGrafter"/>
</dbReference>
<evidence type="ECO:0000256" key="6">
    <source>
        <dbReference type="ARBA" id="ARBA00023136"/>
    </source>
</evidence>
<reference evidence="11" key="3">
    <citation type="submission" date="2025-09" db="UniProtKB">
        <authorList>
            <consortium name="Ensembl"/>
        </authorList>
    </citation>
    <scope>IDENTIFICATION</scope>
</reference>
<dbReference type="AlphaFoldDB" id="A0A8C5V5M4"/>
<keyword evidence="3" id="KW-0430">Lectin</keyword>
<dbReference type="InterPro" id="IPR003599">
    <property type="entry name" value="Ig_sub"/>
</dbReference>
<evidence type="ECO:0000256" key="4">
    <source>
        <dbReference type="ARBA" id="ARBA00022889"/>
    </source>
</evidence>
<evidence type="ECO:0000256" key="9">
    <source>
        <dbReference type="SAM" id="SignalP"/>
    </source>
</evidence>
<name>A0A8C5V5M4_MICMU</name>
<feature type="signal peptide" evidence="9">
    <location>
        <begin position="1"/>
        <end position="15"/>
    </location>
</feature>
<dbReference type="InterPro" id="IPR007110">
    <property type="entry name" value="Ig-like_dom"/>
</dbReference>
<keyword evidence="6 8" id="KW-0472">Membrane</keyword>
<dbReference type="GO" id="GO:0005886">
    <property type="term" value="C:plasma membrane"/>
    <property type="evidence" value="ECO:0007669"/>
    <property type="project" value="TreeGrafter"/>
</dbReference>
<dbReference type="EMBL" id="ABDC03026410">
    <property type="status" value="NOT_ANNOTATED_CDS"/>
    <property type="molecule type" value="Genomic_DNA"/>
</dbReference>
<keyword evidence="5 8" id="KW-1133">Transmembrane helix</keyword>
<dbReference type="InterPro" id="IPR051036">
    <property type="entry name" value="SIGLEC"/>
</dbReference>
<evidence type="ECO:0000313" key="12">
    <source>
        <dbReference type="Proteomes" id="UP000694394"/>
    </source>
</evidence>
<organism evidence="11 12">
    <name type="scientific">Microcebus murinus</name>
    <name type="common">Gray mouse lemur</name>
    <name type="synonym">Lemur murinus</name>
    <dbReference type="NCBI Taxonomy" id="30608"/>
    <lineage>
        <taxon>Eukaryota</taxon>
        <taxon>Metazoa</taxon>
        <taxon>Chordata</taxon>
        <taxon>Craniata</taxon>
        <taxon>Vertebrata</taxon>
        <taxon>Euteleostomi</taxon>
        <taxon>Mammalia</taxon>
        <taxon>Eutheria</taxon>
        <taxon>Euarchontoglires</taxon>
        <taxon>Primates</taxon>
        <taxon>Strepsirrhini</taxon>
        <taxon>Lemuriformes</taxon>
        <taxon>Cheirogaleidae</taxon>
        <taxon>Microcebus</taxon>
    </lineage>
</organism>
<reference evidence="11" key="1">
    <citation type="submission" date="2016-12" db="EMBL/GenBank/DDBJ databases">
        <title>Mouse lemur reference genome and diversity panel.</title>
        <authorList>
            <person name="Harris R."/>
            <person name="Larsen P."/>
            <person name="Liu Y."/>
            <person name="Hughes D.S."/>
            <person name="Murali S."/>
            <person name="Raveendran M."/>
            <person name="Korchina V."/>
            <person name="Wang M."/>
            <person name="Jhangiani S."/>
            <person name="Bandaranaike D."/>
            <person name="Bellair M."/>
            <person name="Blankenburg K."/>
            <person name="Chao H."/>
            <person name="Dahdouli M."/>
            <person name="Dinh H."/>
            <person name="Doddapaneni H."/>
            <person name="English A."/>
            <person name="Firestine M."/>
            <person name="Gnanaolivu R."/>
            <person name="Gross S."/>
            <person name="Hernandez B."/>
            <person name="Javaid M."/>
            <person name="Jayaseelan J."/>
            <person name="Jones J."/>
            <person name="Khan Z."/>
            <person name="Kovar C."/>
            <person name="Kurapati P."/>
            <person name="Le B."/>
            <person name="Lee S."/>
            <person name="Li M."/>
            <person name="Mathew T."/>
            <person name="Narasimhan A."/>
            <person name="Ngo D."/>
            <person name="Nguyen L."/>
            <person name="Okwuonu G."/>
            <person name="Ongeri F."/>
            <person name="Osuji N."/>
            <person name="Pu L.-L."/>
            <person name="Puazo M."/>
            <person name="Quiroz J."/>
            <person name="Raj R."/>
            <person name="Rajbhandari K."/>
            <person name="Reid J.G."/>
            <person name="Santibanez J."/>
            <person name="Sexton D."/>
            <person name="Skinner E."/>
            <person name="Vee V."/>
            <person name="Weissenberger G."/>
            <person name="Wu Y."/>
            <person name="Xin Y."/>
            <person name="Han Y."/>
            <person name="Campbell C."/>
            <person name="Brown A."/>
            <person name="Sullivan B."/>
            <person name="Shelton J."/>
            <person name="Brown S."/>
            <person name="Dudchenko O."/>
            <person name="Machol I."/>
            <person name="Durand N."/>
            <person name="Shamim M."/>
            <person name="Lieberman A."/>
            <person name="Muzny D.M."/>
            <person name="Richards S."/>
            <person name="Yoder A."/>
            <person name="Worley K.C."/>
            <person name="Rogers J."/>
            <person name="Gibbs R.A."/>
        </authorList>
    </citation>
    <scope>NUCLEOTIDE SEQUENCE [LARGE SCALE GENOMIC DNA]</scope>
</reference>
<dbReference type="Ensembl" id="ENSMICT00000017175.3">
    <property type="protein sequence ID" value="ENSMICP00000015645.3"/>
    <property type="gene ID" value="ENSMICG00000031727.2"/>
</dbReference>
<dbReference type="Proteomes" id="UP000694394">
    <property type="component" value="Chromosome 22"/>
</dbReference>
<dbReference type="InterPro" id="IPR013783">
    <property type="entry name" value="Ig-like_fold"/>
</dbReference>
<dbReference type="GeneTree" id="ENSGT01150000286907"/>
<proteinExistence type="inferred from homology"/>
<keyword evidence="9" id="KW-0732">Signal</keyword>
<dbReference type="SUPFAM" id="SSF48726">
    <property type="entry name" value="Immunoglobulin"/>
    <property type="match status" value="3"/>
</dbReference>
<evidence type="ECO:0000313" key="11">
    <source>
        <dbReference type="Ensembl" id="ENSMICP00000015645.3"/>
    </source>
</evidence>
<dbReference type="PROSITE" id="PS50835">
    <property type="entry name" value="IG_LIKE"/>
    <property type="match status" value="2"/>
</dbReference>
<sequence>MLLLALLWGTVGVEGQGGDRRGYSLQVQSVVTVQEGLCVRVPCSFSYRGDSRTDSDPVHGYWFPEGADPHRGTPVATNDPARNVQEETQGRFLLLGDPRRNNCSLSIRDASRRDQGSYFFRVEIGGNVKFSYTNDKLSVQVTALTHTPDILLPGTLESGRPSTLTCSVPWACEQGTPPRISWEGASVAPQGPTIGHSSVLTLVPQPQDHGTSLTCQVTLPGAGVTTTRTVHLNVSYSPQNLTVTVLQGDGSAPTALENGSSLPVLEGQSLRLLCGVNSNPPARLSWTWGGLTLCPSQPSNPGELELPRVHLRDGEVTCRAENPLGSQHISLSLSLQREWKPGPVAEVTLVAVVGSAVKILLLCLCLVFLRVRSRRGKADRAAGGTGDADTVTGIPQ</sequence>
<keyword evidence="2 8" id="KW-0812">Transmembrane</keyword>
<keyword evidence="12" id="KW-1185">Reference proteome</keyword>
<dbReference type="Pfam" id="PF07686">
    <property type="entry name" value="V-set"/>
    <property type="match status" value="1"/>
</dbReference>
<protein>
    <recommendedName>
        <fullName evidence="10">Ig-like domain-containing protein</fullName>
    </recommendedName>
</protein>
<feature type="domain" description="Ig-like" evidence="10">
    <location>
        <begin position="148"/>
        <end position="231"/>
    </location>
</feature>
<keyword evidence="4" id="KW-0130">Cell adhesion</keyword>
<comment type="subcellular location">
    <subcellularLocation>
        <location evidence="1">Membrane</location>
        <topology evidence="1">Single-pass type I membrane protein</topology>
    </subcellularLocation>
</comment>
<evidence type="ECO:0000256" key="1">
    <source>
        <dbReference type="ARBA" id="ARBA00004479"/>
    </source>
</evidence>
<dbReference type="PANTHER" id="PTHR12035">
    <property type="entry name" value="SIALIC ACID BINDING IMMUNOGLOBULIN-LIKE LECTIN"/>
    <property type="match status" value="1"/>
</dbReference>
<evidence type="ECO:0000256" key="2">
    <source>
        <dbReference type="ARBA" id="ARBA00022692"/>
    </source>
</evidence>
<feature type="domain" description="Ig-like" evidence="10">
    <location>
        <begin position="253"/>
        <end position="334"/>
    </location>
</feature>